<sequence>MFTASRILAEAQVKTPAKQRKSYKKEMEEKGAVDLEENDGEPEESQGFAKSEKATAARQVNLSAKLSKEGNSKAGGMGEIWRLIKIARPEMGTLSWAFVFLLFSSAISMSIPFSIGRILDAATQAEKTDGLLFGMDMTTFYIALASVLCAGAAANFGRIVILRIVGERIVARLRSQLYRKTFVQNAEFFDANRVGDLISRLGSDTIIVGKSITQNLSDGLRSLVSGAAGFAMMGYVSLKLTGILALIGPPVAVVAFISGRSLRTLSRKIQKNLGTLTKIAEERLGNVRTSQAFVGEMQEAARYNRQIKRIFALGKKEAVVAAGFYGSTGLMGNLTIIAILYVGGGMVKNGVISIGELSSFLMYTAYAGSSMVGLSGFYGEMMKGVGAASRLFELQDREPTISPTKGEPVRSARGPIEFKNVSFAYPTRPAVGIFKDINFKIEQGTNVAIVAPSGAGKSTVASLLLRFYVPTAGTITIDGRDITTLNAKQLRRKIGFVGQEPVLFSGTIAENIAYGASQATRAEIVAAARKANCQFISDFPDGLETHVGARGTQLSGGQKQRIAIARALIKKPDILILDEATSALDAESETLVNQALGKLLAENNTTISIAHRLSTIKRSDRIICINSDGQVAEEGTYKELSSNPEGAFSKLMEWQMSGGEVDTKKIRGPGPTEEEEIERELENETEEQASQNRIANAYIYTQISLINFITSMFKTARLTASLLRSSRPTTLTSTKYLSTTTARMDAYKKAGNRKDEPPKHEMVHFAGLLSSRREFGDFRTVLHTGLYSQIVAMEVPVGGDIGDEVHTVDQILMFTSGRGLATVAGKDQEVKAGDVVVVPAGTQHQFVTKGDAPLELITVYAPGEHLPTSVHKTKEIGDKEEEDGIDEAPEWSQRSKKENEDKGLVNESGKY</sequence>
<comment type="caution">
    <text evidence="1">The sequence shown here is derived from an EMBL/GenBank/DDBJ whole genome shotgun (WGS) entry which is preliminary data.</text>
</comment>
<proteinExistence type="predicted"/>
<gene>
    <name evidence="1" type="ORF">BU25DRAFT_333092</name>
</gene>
<protein>
    <submittedName>
        <fullName evidence="1">Uncharacterized protein</fullName>
    </submittedName>
</protein>
<dbReference type="EMBL" id="MU006704">
    <property type="protein sequence ID" value="KAF2631475.1"/>
    <property type="molecule type" value="Genomic_DNA"/>
</dbReference>
<organism evidence="1 2">
    <name type="scientific">Macroventuria anomochaeta</name>
    <dbReference type="NCBI Taxonomy" id="301207"/>
    <lineage>
        <taxon>Eukaryota</taxon>
        <taxon>Fungi</taxon>
        <taxon>Dikarya</taxon>
        <taxon>Ascomycota</taxon>
        <taxon>Pezizomycotina</taxon>
        <taxon>Dothideomycetes</taxon>
        <taxon>Pleosporomycetidae</taxon>
        <taxon>Pleosporales</taxon>
        <taxon>Pleosporineae</taxon>
        <taxon>Didymellaceae</taxon>
        <taxon>Macroventuria</taxon>
    </lineage>
</organism>
<name>A0ACB6SB27_9PLEO</name>
<evidence type="ECO:0000313" key="2">
    <source>
        <dbReference type="Proteomes" id="UP000799754"/>
    </source>
</evidence>
<dbReference type="Proteomes" id="UP000799754">
    <property type="component" value="Unassembled WGS sequence"/>
</dbReference>
<keyword evidence="2" id="KW-1185">Reference proteome</keyword>
<evidence type="ECO:0000313" key="1">
    <source>
        <dbReference type="EMBL" id="KAF2631475.1"/>
    </source>
</evidence>
<accession>A0ACB6SB27</accession>
<reference evidence="1" key="1">
    <citation type="journal article" date="2020" name="Stud. Mycol.">
        <title>101 Dothideomycetes genomes: a test case for predicting lifestyles and emergence of pathogens.</title>
        <authorList>
            <person name="Haridas S."/>
            <person name="Albert R."/>
            <person name="Binder M."/>
            <person name="Bloem J."/>
            <person name="Labutti K."/>
            <person name="Salamov A."/>
            <person name="Andreopoulos B."/>
            <person name="Baker S."/>
            <person name="Barry K."/>
            <person name="Bills G."/>
            <person name="Bluhm B."/>
            <person name="Cannon C."/>
            <person name="Castanera R."/>
            <person name="Culley D."/>
            <person name="Daum C."/>
            <person name="Ezra D."/>
            <person name="Gonzalez J."/>
            <person name="Henrissat B."/>
            <person name="Kuo A."/>
            <person name="Liang C."/>
            <person name="Lipzen A."/>
            <person name="Lutzoni F."/>
            <person name="Magnuson J."/>
            <person name="Mondo S."/>
            <person name="Nolan M."/>
            <person name="Ohm R."/>
            <person name="Pangilinan J."/>
            <person name="Park H.-J."/>
            <person name="Ramirez L."/>
            <person name="Alfaro M."/>
            <person name="Sun H."/>
            <person name="Tritt A."/>
            <person name="Yoshinaga Y."/>
            <person name="Zwiers L.-H."/>
            <person name="Turgeon B."/>
            <person name="Goodwin S."/>
            <person name="Spatafora J."/>
            <person name="Crous P."/>
            <person name="Grigoriev I."/>
        </authorList>
    </citation>
    <scope>NUCLEOTIDE SEQUENCE</scope>
    <source>
        <strain evidence="1">CBS 525.71</strain>
    </source>
</reference>